<evidence type="ECO:0000259" key="26">
    <source>
        <dbReference type="PROSITE" id="PS50850"/>
    </source>
</evidence>
<dbReference type="InterPro" id="IPR011701">
    <property type="entry name" value="MFS"/>
</dbReference>
<dbReference type="PANTHER" id="PTHR23512">
    <property type="entry name" value="MAJOR FACILITATOR SUPERFAMILY DOMAIN-CONTAINING PROTEIN 1"/>
    <property type="match status" value="1"/>
</dbReference>
<keyword evidence="6 25" id="KW-0472">Membrane</keyword>
<evidence type="ECO:0000256" key="9">
    <source>
        <dbReference type="ARBA" id="ARBA00044878"/>
    </source>
</evidence>
<feature type="transmembrane region" description="Helical" evidence="25">
    <location>
        <begin position="277"/>
        <end position="293"/>
    </location>
</feature>
<comment type="similarity">
    <text evidence="2">Belongs to the major facilitator superfamily.</text>
</comment>
<dbReference type="PANTHER" id="PTHR23512:SF3">
    <property type="entry name" value="MAJOR FACILITATOR SUPERFAMILY DOMAIN-CONTAINING PROTEIN 1"/>
    <property type="match status" value="1"/>
</dbReference>
<evidence type="ECO:0000313" key="27">
    <source>
        <dbReference type="EMBL" id="EPZ31740.1"/>
    </source>
</evidence>
<feature type="transmembrane region" description="Helical" evidence="25">
    <location>
        <begin position="299"/>
        <end position="322"/>
    </location>
</feature>
<evidence type="ECO:0000256" key="24">
    <source>
        <dbReference type="ARBA" id="ARBA00046376"/>
    </source>
</evidence>
<evidence type="ECO:0000256" key="17">
    <source>
        <dbReference type="ARBA" id="ARBA00044903"/>
    </source>
</evidence>
<feature type="domain" description="Major facilitator superfamily (MFS) profile" evidence="26">
    <location>
        <begin position="1"/>
        <end position="388"/>
    </location>
</feature>
<proteinExistence type="inferred from homology"/>
<feature type="transmembrane region" description="Helical" evidence="25">
    <location>
        <begin position="113"/>
        <end position="130"/>
    </location>
</feature>
<dbReference type="Gene3D" id="1.20.1250.20">
    <property type="entry name" value="MFS general substrate transporter like domains"/>
    <property type="match status" value="2"/>
</dbReference>
<keyword evidence="4 25" id="KW-0812">Transmembrane</keyword>
<comment type="catalytic activity">
    <reaction evidence="10">
        <text>L-alpha-aminoacyl-L-arginine(out) = L-alpha-aminoacyl-L-arginine(in)</text>
        <dbReference type="Rhea" id="RHEA:79367"/>
        <dbReference type="ChEBI" id="CHEBI:229968"/>
    </reaction>
</comment>
<evidence type="ECO:0000256" key="3">
    <source>
        <dbReference type="ARBA" id="ARBA00022448"/>
    </source>
</evidence>
<evidence type="ECO:0000256" key="12">
    <source>
        <dbReference type="ARBA" id="ARBA00044891"/>
    </source>
</evidence>
<evidence type="ECO:0000256" key="8">
    <source>
        <dbReference type="ARBA" id="ARBA00044876"/>
    </source>
</evidence>
<keyword evidence="7" id="KW-0458">Lysosome</keyword>
<comment type="catalytic activity">
    <reaction evidence="13">
        <text>L-alpha-aminoacyl-L-lysine(out) = L-alpha-aminoacyl-L-lysine(in)</text>
        <dbReference type="Rhea" id="RHEA:79383"/>
        <dbReference type="ChEBI" id="CHEBI:229966"/>
    </reaction>
</comment>
<feature type="transmembrane region" description="Helical" evidence="25">
    <location>
        <begin position="210"/>
        <end position="230"/>
    </location>
</feature>
<dbReference type="HOGENOM" id="CLU_024694_3_1_1"/>
<dbReference type="STRING" id="988480.A0A075AP11"/>
<protein>
    <recommendedName>
        <fullName evidence="21">Lysosomal dipeptide transporter MFSD1</fullName>
    </recommendedName>
    <alternativeName>
        <fullName evidence="22">Major facilitator superfamily domain-containing protein 1</fullName>
    </alternativeName>
</protein>
<evidence type="ECO:0000256" key="18">
    <source>
        <dbReference type="ARBA" id="ARBA00044912"/>
    </source>
</evidence>
<evidence type="ECO:0000256" key="15">
    <source>
        <dbReference type="ARBA" id="ARBA00044899"/>
    </source>
</evidence>
<comment type="catalytic activity">
    <reaction evidence="14">
        <text>L-aspartyl-L-lysine(out) = L-aspartyl-L-lysine(in)</text>
        <dbReference type="Rhea" id="RHEA:79411"/>
        <dbReference type="ChEBI" id="CHEBI:229953"/>
    </reaction>
</comment>
<dbReference type="AlphaFoldDB" id="A0A075AP11"/>
<name>A0A075AP11_ROZAC</name>
<comment type="catalytic activity">
    <reaction evidence="12">
        <text>L-lysyl-L-alpha-amino acid(out) = L-lysyl-L-alpha-amino acid(in)</text>
        <dbReference type="Rhea" id="RHEA:79387"/>
        <dbReference type="ChEBI" id="CHEBI:229965"/>
    </reaction>
</comment>
<comment type="catalytic activity">
    <reaction evidence="16">
        <text>L-lysyl-L-lysine(out) = L-lysyl-L-lysine(in)</text>
        <dbReference type="Rhea" id="RHEA:79403"/>
        <dbReference type="ChEBI" id="CHEBI:229956"/>
    </reaction>
</comment>
<comment type="catalytic activity">
    <reaction evidence="9">
        <text>L-histidyl-glycine(out) = L-histidyl-glycine(in)</text>
        <dbReference type="Rhea" id="RHEA:79395"/>
        <dbReference type="ChEBI" id="CHEBI:229957"/>
    </reaction>
</comment>
<comment type="catalytic activity">
    <reaction evidence="8">
        <text>L-lysyl-L-alanine(out) = L-lysyl-L-alanine(in)</text>
        <dbReference type="Rhea" id="RHEA:79399"/>
        <dbReference type="ChEBI" id="CHEBI:229954"/>
    </reaction>
</comment>
<dbReference type="Pfam" id="PF07690">
    <property type="entry name" value="MFS_1"/>
    <property type="match status" value="1"/>
</dbReference>
<evidence type="ECO:0000256" key="7">
    <source>
        <dbReference type="ARBA" id="ARBA00023228"/>
    </source>
</evidence>
<dbReference type="SUPFAM" id="SSF103473">
    <property type="entry name" value="MFS general substrate transporter"/>
    <property type="match status" value="1"/>
</dbReference>
<evidence type="ECO:0000256" key="5">
    <source>
        <dbReference type="ARBA" id="ARBA00022989"/>
    </source>
</evidence>
<comment type="catalytic activity">
    <reaction evidence="15">
        <text>L-arginyl-L-alpha-amino acid(out) = L-arginyl-L-alpha-amino acid(in)</text>
        <dbReference type="Rhea" id="RHEA:79371"/>
        <dbReference type="ChEBI" id="CHEBI:84315"/>
    </reaction>
</comment>
<feature type="transmembrane region" description="Helical" evidence="25">
    <location>
        <begin position="334"/>
        <end position="356"/>
    </location>
</feature>
<comment type="subunit">
    <text evidence="24">Homodimer. Interacts with lysosomal protein GLMP (via lumenal domain); the interaction starts while both proteins are still in the endoplasmic reticulum and is required for stabilization of MFSD1 in lysosomes but has no direct effect on its targeting to lysosomes or transporter activity.</text>
</comment>
<feature type="transmembrane region" description="Helical" evidence="25">
    <location>
        <begin position="362"/>
        <end position="387"/>
    </location>
</feature>
<evidence type="ECO:0000256" key="25">
    <source>
        <dbReference type="SAM" id="Phobius"/>
    </source>
</evidence>
<comment type="catalytic activity">
    <reaction evidence="18">
        <text>L-histidyl-L-alpha-amino acid(out) = L-histidyl-L-alpha-amino acid(in)</text>
        <dbReference type="Rhea" id="RHEA:79379"/>
        <dbReference type="ChEBI" id="CHEBI:229964"/>
    </reaction>
</comment>
<evidence type="ECO:0000256" key="16">
    <source>
        <dbReference type="ARBA" id="ARBA00044900"/>
    </source>
</evidence>
<keyword evidence="3" id="KW-0813">Transport</keyword>
<evidence type="ECO:0000256" key="23">
    <source>
        <dbReference type="ARBA" id="ARBA00045709"/>
    </source>
</evidence>
<evidence type="ECO:0000256" key="14">
    <source>
        <dbReference type="ARBA" id="ARBA00044898"/>
    </source>
</evidence>
<dbReference type="InterPro" id="IPR036259">
    <property type="entry name" value="MFS_trans_sf"/>
</dbReference>
<evidence type="ECO:0000256" key="13">
    <source>
        <dbReference type="ARBA" id="ARBA00044893"/>
    </source>
</evidence>
<comment type="catalytic activity">
    <reaction evidence="11">
        <text>L-alpha-aminoacyl-L-histidine(out) = L-alpha-aminoacyl-L-histidine(in)</text>
        <dbReference type="Rhea" id="RHEA:79375"/>
        <dbReference type="ChEBI" id="CHEBI:229967"/>
    </reaction>
</comment>
<feature type="transmembrane region" description="Helical" evidence="25">
    <location>
        <begin position="150"/>
        <end position="168"/>
    </location>
</feature>
<comment type="catalytic activity">
    <reaction evidence="20">
        <text>L-lysyl-glycine(out) = L-lysyl-glycine(in)</text>
        <dbReference type="Rhea" id="RHEA:79407"/>
        <dbReference type="ChEBI" id="CHEBI:191202"/>
    </reaction>
</comment>
<comment type="catalytic activity">
    <reaction evidence="19">
        <text>L-alanyl-L-lysine(out) = L-alanyl-L-lysine(in)</text>
        <dbReference type="Rhea" id="RHEA:79415"/>
        <dbReference type="ChEBI" id="CHEBI:192470"/>
    </reaction>
</comment>
<evidence type="ECO:0000256" key="2">
    <source>
        <dbReference type="ARBA" id="ARBA00008335"/>
    </source>
</evidence>
<evidence type="ECO:0000256" key="10">
    <source>
        <dbReference type="ARBA" id="ARBA00044881"/>
    </source>
</evidence>
<evidence type="ECO:0000256" key="19">
    <source>
        <dbReference type="ARBA" id="ARBA00044919"/>
    </source>
</evidence>
<accession>A0A075AP11</accession>
<evidence type="ECO:0000256" key="22">
    <source>
        <dbReference type="ARBA" id="ARBA00045018"/>
    </source>
</evidence>
<gene>
    <name evidence="27" type="ORF">O9G_000219</name>
</gene>
<evidence type="ECO:0000256" key="6">
    <source>
        <dbReference type="ARBA" id="ARBA00023136"/>
    </source>
</evidence>
<reference evidence="27 28" key="1">
    <citation type="journal article" date="2013" name="Curr. Biol.">
        <title>Shared signatures of parasitism and phylogenomics unite Cryptomycota and microsporidia.</title>
        <authorList>
            <person name="James T.Y."/>
            <person name="Pelin A."/>
            <person name="Bonen L."/>
            <person name="Ahrendt S."/>
            <person name="Sain D."/>
            <person name="Corradi N."/>
            <person name="Stajich J.E."/>
        </authorList>
    </citation>
    <scope>NUCLEOTIDE SEQUENCE [LARGE SCALE GENOMIC DNA]</scope>
    <source>
        <strain evidence="27 28">CSF55</strain>
    </source>
</reference>
<comment type="function">
    <text evidence="23">Lysosomal dipeptide uniporter that selectively exports lysine, arginine or histidine-containing dipeptides with a net positive charge from the lysosome lumen into the cytosol. Could play a role in a specific type of protein O-glycosylation indirectly regulating macrophages migration and tissue invasion. Also essential for liver homeostasis.</text>
</comment>
<comment type="subcellular location">
    <subcellularLocation>
        <location evidence="1">Lysosome membrane</location>
        <topology evidence="1">Multi-pass membrane protein</topology>
    </subcellularLocation>
</comment>
<evidence type="ECO:0000256" key="20">
    <source>
        <dbReference type="ARBA" id="ARBA00044924"/>
    </source>
</evidence>
<evidence type="ECO:0000256" key="21">
    <source>
        <dbReference type="ARBA" id="ARBA00044985"/>
    </source>
</evidence>
<feature type="transmembrane region" description="Helical" evidence="25">
    <location>
        <begin position="65"/>
        <end position="85"/>
    </location>
</feature>
<evidence type="ECO:0000256" key="11">
    <source>
        <dbReference type="ARBA" id="ARBA00044884"/>
    </source>
</evidence>
<evidence type="ECO:0000313" key="28">
    <source>
        <dbReference type="Proteomes" id="UP000030755"/>
    </source>
</evidence>
<sequence>MDNSIFLCYDIPASLNKPIHKYMNTTYDEHQYQLNLLYSVYSFPNTILPLIGGILVDKYGTTTTLIVFGILVVFGHFIFSIGLTLKSFPTMLLGRFVFGLGGETLEVSQTKKYLSLALGINLTIVRLASVSTDNLSPIIANAKGILAANWVGFGMCVFGFACALILRFKYQMQSYEKLENRDLDEENEEFNTTKHDGIRERLLLGFPIKFYILILVVMFSYGAINPFVHISSDFYQFKYNFSNTEAGKYMALPDLLSAVLNPFLGYILDKSSFNSKYILPIASIFIAISHFMFAFTNAHVIVCLLIFGLSYSLLAAVSWPLVSVIVDVNTVGKAYGLVSVFLNMALSLFPLLVAYVRVQFGSFIAVEILFIVISLTGTIFSFIFVFIR</sequence>
<comment type="catalytic activity">
    <reaction evidence="17">
        <text>L-arginyl-glycine(out) = L-arginyl-glycine(in)</text>
        <dbReference type="Rhea" id="RHEA:79391"/>
        <dbReference type="ChEBI" id="CHEBI:229955"/>
    </reaction>
</comment>
<dbReference type="InterPro" id="IPR020846">
    <property type="entry name" value="MFS_dom"/>
</dbReference>
<dbReference type="Proteomes" id="UP000030755">
    <property type="component" value="Unassembled WGS sequence"/>
</dbReference>
<dbReference type="EMBL" id="KE561209">
    <property type="protein sequence ID" value="EPZ31740.1"/>
    <property type="molecule type" value="Genomic_DNA"/>
</dbReference>
<keyword evidence="28" id="KW-1185">Reference proteome</keyword>
<dbReference type="PROSITE" id="PS50850">
    <property type="entry name" value="MFS"/>
    <property type="match status" value="1"/>
</dbReference>
<dbReference type="GO" id="GO:0022857">
    <property type="term" value="F:transmembrane transporter activity"/>
    <property type="evidence" value="ECO:0007669"/>
    <property type="project" value="InterPro"/>
</dbReference>
<evidence type="ECO:0000256" key="1">
    <source>
        <dbReference type="ARBA" id="ARBA00004155"/>
    </source>
</evidence>
<dbReference type="OMA" id="IRMFPKI"/>
<dbReference type="InterPro" id="IPR052187">
    <property type="entry name" value="MFSD1"/>
</dbReference>
<dbReference type="OrthoDB" id="424834at2759"/>
<organism evidence="27 28">
    <name type="scientific">Rozella allomycis (strain CSF55)</name>
    <dbReference type="NCBI Taxonomy" id="988480"/>
    <lineage>
        <taxon>Eukaryota</taxon>
        <taxon>Fungi</taxon>
        <taxon>Fungi incertae sedis</taxon>
        <taxon>Cryptomycota</taxon>
        <taxon>Cryptomycota incertae sedis</taxon>
        <taxon>Rozella</taxon>
    </lineage>
</organism>
<evidence type="ECO:0000256" key="4">
    <source>
        <dbReference type="ARBA" id="ARBA00022692"/>
    </source>
</evidence>
<keyword evidence="5 25" id="KW-1133">Transmembrane helix</keyword>